<dbReference type="Gene3D" id="3.10.250.10">
    <property type="entry name" value="SRCR-like domain"/>
    <property type="match status" value="2"/>
</dbReference>
<proteinExistence type="predicted"/>
<feature type="domain" description="SRCR" evidence="3">
    <location>
        <begin position="52"/>
        <end position="111"/>
    </location>
</feature>
<dbReference type="Proteomes" id="UP000314294">
    <property type="component" value="Unassembled WGS sequence"/>
</dbReference>
<dbReference type="InterPro" id="IPR036772">
    <property type="entry name" value="SRCR-like_dom_sf"/>
</dbReference>
<dbReference type="InterPro" id="IPR001190">
    <property type="entry name" value="SRCR"/>
</dbReference>
<comment type="caution">
    <text evidence="4">The sequence shown here is derived from an EMBL/GenBank/DDBJ whole genome shotgun (WGS) entry which is preliminary data.</text>
</comment>
<dbReference type="EMBL" id="SRLO01000600">
    <property type="protein sequence ID" value="TNN50924.1"/>
    <property type="molecule type" value="Genomic_DNA"/>
</dbReference>
<protein>
    <submittedName>
        <fullName evidence="4">Lysyl oxidase 3</fullName>
    </submittedName>
</protein>
<dbReference type="GO" id="GO:0004720">
    <property type="term" value="F:protein-lysine 6-oxidase activity"/>
    <property type="evidence" value="ECO:0007669"/>
    <property type="project" value="TreeGrafter"/>
</dbReference>
<dbReference type="InterPro" id="IPR050912">
    <property type="entry name" value="LOX-like_protein"/>
</dbReference>
<evidence type="ECO:0000313" key="5">
    <source>
        <dbReference type="Proteomes" id="UP000314294"/>
    </source>
</evidence>
<keyword evidence="5" id="KW-1185">Reference proteome</keyword>
<dbReference type="PANTHER" id="PTHR45817:SF2">
    <property type="entry name" value="LYSYL OXIDASE HOMOLOG 3"/>
    <property type="match status" value="1"/>
</dbReference>
<dbReference type="SMART" id="SM00202">
    <property type="entry name" value="SR"/>
    <property type="match status" value="1"/>
</dbReference>
<evidence type="ECO:0000256" key="2">
    <source>
        <dbReference type="PROSITE-ProRule" id="PRU00196"/>
    </source>
</evidence>
<feature type="disulfide bond" evidence="2">
    <location>
        <begin position="11"/>
        <end position="21"/>
    </location>
</feature>
<gene>
    <name evidence="4" type="primary">Loxl3_0</name>
    <name evidence="4" type="ORF">EYF80_038857</name>
</gene>
<organism evidence="4 5">
    <name type="scientific">Liparis tanakae</name>
    <name type="common">Tanaka's snailfish</name>
    <dbReference type="NCBI Taxonomy" id="230148"/>
    <lineage>
        <taxon>Eukaryota</taxon>
        <taxon>Metazoa</taxon>
        <taxon>Chordata</taxon>
        <taxon>Craniata</taxon>
        <taxon>Vertebrata</taxon>
        <taxon>Euteleostomi</taxon>
        <taxon>Actinopterygii</taxon>
        <taxon>Neopterygii</taxon>
        <taxon>Teleostei</taxon>
        <taxon>Neoteleostei</taxon>
        <taxon>Acanthomorphata</taxon>
        <taxon>Eupercaria</taxon>
        <taxon>Perciformes</taxon>
        <taxon>Cottioidei</taxon>
        <taxon>Cottales</taxon>
        <taxon>Liparidae</taxon>
        <taxon>Liparis</taxon>
    </lineage>
</organism>
<evidence type="ECO:0000256" key="1">
    <source>
        <dbReference type="ARBA" id="ARBA00023157"/>
    </source>
</evidence>
<dbReference type="PROSITE" id="PS50287">
    <property type="entry name" value="SRCR_2"/>
    <property type="match status" value="2"/>
</dbReference>
<sequence>MGPIYMNEVKCLGQERSIWNCPFKNITAEDCEHVEDAAVRCNVPRMGLEDSIRLTGGRTRYEGRVEVLRPDANGMQRWGLICGETWTTREAMVVCRQLGLGYANQGVQVGH</sequence>
<feature type="domain" description="SRCR" evidence="3">
    <location>
        <begin position="1"/>
        <end position="42"/>
    </location>
</feature>
<keyword evidence="1 2" id="KW-1015">Disulfide bond</keyword>
<dbReference type="Pfam" id="PF00530">
    <property type="entry name" value="SRCR"/>
    <property type="match status" value="2"/>
</dbReference>
<dbReference type="SUPFAM" id="SSF56487">
    <property type="entry name" value="SRCR-like"/>
    <property type="match status" value="2"/>
</dbReference>
<evidence type="ECO:0000259" key="3">
    <source>
        <dbReference type="PROSITE" id="PS50287"/>
    </source>
</evidence>
<reference evidence="4 5" key="1">
    <citation type="submission" date="2019-03" db="EMBL/GenBank/DDBJ databases">
        <title>First draft genome of Liparis tanakae, snailfish: a comprehensive survey of snailfish specific genes.</title>
        <authorList>
            <person name="Kim W."/>
            <person name="Song I."/>
            <person name="Jeong J.-H."/>
            <person name="Kim D."/>
            <person name="Kim S."/>
            <person name="Ryu S."/>
            <person name="Song J.Y."/>
            <person name="Lee S.K."/>
        </authorList>
    </citation>
    <scope>NUCLEOTIDE SEQUENCE [LARGE SCALE GENOMIC DNA]</scope>
    <source>
        <tissue evidence="4">Muscle</tissue>
    </source>
</reference>
<evidence type="ECO:0000313" key="4">
    <source>
        <dbReference type="EMBL" id="TNN50924.1"/>
    </source>
</evidence>
<name>A0A4Z2GDX6_9TELE</name>
<dbReference type="GO" id="GO:0005615">
    <property type="term" value="C:extracellular space"/>
    <property type="evidence" value="ECO:0007669"/>
    <property type="project" value="TreeGrafter"/>
</dbReference>
<comment type="caution">
    <text evidence="2">Lacks conserved residue(s) required for the propagation of feature annotation.</text>
</comment>
<dbReference type="GO" id="GO:0016020">
    <property type="term" value="C:membrane"/>
    <property type="evidence" value="ECO:0007669"/>
    <property type="project" value="InterPro"/>
</dbReference>
<dbReference type="PANTHER" id="PTHR45817">
    <property type="entry name" value="LYSYL OXIDASE-LIKE-RELATED"/>
    <property type="match status" value="1"/>
</dbReference>
<dbReference type="OrthoDB" id="536948at2759"/>
<dbReference type="GO" id="GO:0030199">
    <property type="term" value="P:collagen fibril organization"/>
    <property type="evidence" value="ECO:0007669"/>
    <property type="project" value="TreeGrafter"/>
</dbReference>
<dbReference type="AlphaFoldDB" id="A0A4Z2GDX6"/>
<dbReference type="PRINTS" id="PR00258">
    <property type="entry name" value="SPERACTRCPTR"/>
</dbReference>
<accession>A0A4Z2GDX6</accession>